<keyword evidence="3" id="KW-0614">Plasmid</keyword>
<geneLocation type="plasmid" evidence="3 5">
    <name>unnamed3</name>
</geneLocation>
<dbReference type="EMBL" id="CP009334">
    <property type="protein sequence ID" value="AJG73905.1"/>
    <property type="molecule type" value="Genomic_DNA"/>
</dbReference>
<geneLocation type="plasmid" evidence="1 4">
    <name>2</name>
</geneLocation>
<evidence type="ECO:0000313" key="3">
    <source>
        <dbReference type="EMBL" id="QKH22913.1"/>
    </source>
</evidence>
<dbReference type="KEGG" id="btw:BF38_6083"/>
<dbReference type="Proteomes" id="UP000031876">
    <property type="component" value="Plasmid 2"/>
</dbReference>
<name>A0A0B5NBY0_BACTU</name>
<organism evidence="3 5">
    <name type="scientific">Bacillus thuringiensis</name>
    <dbReference type="NCBI Taxonomy" id="1428"/>
    <lineage>
        <taxon>Bacteria</taxon>
        <taxon>Bacillati</taxon>
        <taxon>Bacillota</taxon>
        <taxon>Bacilli</taxon>
        <taxon>Bacillales</taxon>
        <taxon>Bacillaceae</taxon>
        <taxon>Bacillus</taxon>
        <taxon>Bacillus cereus group</taxon>
    </lineage>
</organism>
<evidence type="ECO:0000313" key="2">
    <source>
        <dbReference type="EMBL" id="MDR4174615.1"/>
    </source>
</evidence>
<gene>
    <name evidence="1" type="ORF">BF38_6083</name>
    <name evidence="2" type="ORF">FO599_00535</name>
    <name evidence="3" type="ORF">FOC89_02730</name>
</gene>
<evidence type="ECO:0000313" key="1">
    <source>
        <dbReference type="EMBL" id="AJG73905.1"/>
    </source>
</evidence>
<dbReference type="RefSeq" id="WP_000933189.1">
    <property type="nucleotide sequence ID" value="NZ_CP009334.1"/>
</dbReference>
<reference evidence="3 5" key="3">
    <citation type="submission" date="2020-05" db="EMBL/GenBank/DDBJ databases">
        <title>FDA dAtabase for Regulatory Grade micrObial Sequences (FDA-ARGOS): Supporting development and validation of Infectious Disease Dx tests.</title>
        <authorList>
            <person name="Nelson B."/>
            <person name="Plummer A."/>
            <person name="Tallon L."/>
            <person name="Sadzewicz L."/>
            <person name="Zhao X."/>
            <person name="Vavikolanu K."/>
            <person name="Mehta A."/>
            <person name="Aluvathingal J."/>
            <person name="Nadendla S."/>
            <person name="Myers T."/>
            <person name="Yan Y."/>
            <person name="Sichtig H."/>
        </authorList>
    </citation>
    <scope>NUCLEOTIDE SEQUENCE [LARGE SCALE GENOMIC DNA]</scope>
    <source>
        <strain evidence="3 5">FDAARGOS_795</strain>
        <plasmid evidence="3 5">unnamed3</plasmid>
    </source>
</reference>
<dbReference type="EMBL" id="CP053979">
    <property type="protein sequence ID" value="QKH22913.1"/>
    <property type="molecule type" value="Genomic_DNA"/>
</dbReference>
<dbReference type="AlphaFoldDB" id="A0A0B5NBY0"/>
<dbReference type="Proteomes" id="UP001181533">
    <property type="component" value="Unassembled WGS sequence"/>
</dbReference>
<sequence>MLNLEIAHTLLQLKENHSKLGKEGTVFSVVDYVLDVQTDNTKALLGKPEYNEVLEQVWTLPVCTVSEDEIEELFVVMEEPLHEYEKGLKK</sequence>
<proteinExistence type="predicted"/>
<evidence type="ECO:0000313" key="4">
    <source>
        <dbReference type="Proteomes" id="UP000031876"/>
    </source>
</evidence>
<protein>
    <submittedName>
        <fullName evidence="3">Uncharacterized protein</fullName>
    </submittedName>
</protein>
<reference evidence="2" key="2">
    <citation type="submission" date="2019-07" db="EMBL/GenBank/DDBJ databases">
        <title>Phylogenomic Reclassification of ATCC Bacillus Strains and Various Taxa within the Genus Bacillus.</title>
        <authorList>
            <person name="Riojas M.A."/>
            <person name="Frank A.M."/>
            <person name="Fenn S.L."/>
            <person name="King S.P."/>
            <person name="Brower S.M."/>
            <person name="Hazbon M.H."/>
        </authorList>
    </citation>
    <scope>NUCLEOTIDE SEQUENCE</scope>
    <source>
        <strain evidence="2">ATCC 35646</strain>
    </source>
</reference>
<accession>A0A0B5NBY0</accession>
<evidence type="ECO:0000313" key="5">
    <source>
        <dbReference type="Proteomes" id="UP000501107"/>
    </source>
</evidence>
<dbReference type="Proteomes" id="UP000501107">
    <property type="component" value="Plasmid unnamed3"/>
</dbReference>
<dbReference type="EMBL" id="VKQN01000001">
    <property type="protein sequence ID" value="MDR4174615.1"/>
    <property type="molecule type" value="Genomic_DNA"/>
</dbReference>
<reference evidence="1 4" key="1">
    <citation type="journal article" date="2015" name="Genome Announc.">
        <title>Complete genome sequences for 35 biothreat assay-relevant bacillus species.</title>
        <authorList>
            <person name="Johnson S.L."/>
            <person name="Daligault H.E."/>
            <person name="Davenport K.W."/>
            <person name="Jaissle J."/>
            <person name="Frey K.G."/>
            <person name="Ladner J.T."/>
            <person name="Broomall S.M."/>
            <person name="Bishop-Lilly K.A."/>
            <person name="Bruce D.C."/>
            <person name="Gibbons H.S."/>
            <person name="Coyne S.R."/>
            <person name="Lo C.C."/>
            <person name="Meincke L."/>
            <person name="Munk A.C."/>
            <person name="Koroleva G.I."/>
            <person name="Rosenzweig C.N."/>
            <person name="Palacios G.F."/>
            <person name="Redden C.L."/>
            <person name="Minogue T.D."/>
            <person name="Chain P.S."/>
        </authorList>
    </citation>
    <scope>NUCLEOTIDE SEQUENCE [LARGE SCALE GENOMIC DNA]</scope>
    <source>
        <strain evidence="1 4">HD1011</strain>
        <plasmid evidence="1 4">2</plasmid>
    </source>
</reference>